<evidence type="ECO:0000256" key="1">
    <source>
        <dbReference type="SAM" id="MobiDB-lite"/>
    </source>
</evidence>
<dbReference type="EMBL" id="BAAAUX010000043">
    <property type="protein sequence ID" value="GAA2820984.1"/>
    <property type="molecule type" value="Genomic_DNA"/>
</dbReference>
<evidence type="ECO:0000313" key="2">
    <source>
        <dbReference type="EMBL" id="GAA2820984.1"/>
    </source>
</evidence>
<dbReference type="Proteomes" id="UP001500979">
    <property type="component" value="Unassembled WGS sequence"/>
</dbReference>
<evidence type="ECO:0000313" key="3">
    <source>
        <dbReference type="Proteomes" id="UP001500979"/>
    </source>
</evidence>
<reference evidence="2 3" key="1">
    <citation type="journal article" date="2019" name="Int. J. Syst. Evol. Microbiol.">
        <title>The Global Catalogue of Microorganisms (GCM) 10K type strain sequencing project: providing services to taxonomists for standard genome sequencing and annotation.</title>
        <authorList>
            <consortium name="The Broad Institute Genomics Platform"/>
            <consortium name="The Broad Institute Genome Sequencing Center for Infectious Disease"/>
            <person name="Wu L."/>
            <person name="Ma J."/>
        </authorList>
    </citation>
    <scope>NUCLEOTIDE SEQUENCE [LARGE SCALE GENOMIC DNA]</scope>
    <source>
        <strain evidence="2 3">JCM 9383</strain>
    </source>
</reference>
<comment type="caution">
    <text evidence="2">The sequence shown here is derived from an EMBL/GenBank/DDBJ whole genome shotgun (WGS) entry which is preliminary data.</text>
</comment>
<sequence>MPCACTSGSEDAVALAVRGWSLGGTSGARWLRNLFPTYVQYDGKSCPRQRTPENPRVVALLRWAKRLAPLEDDGWVAESPGQPRAGRPMAASTAMATNSSARYEFDRWNSFIGL</sequence>
<feature type="region of interest" description="Disordered" evidence="1">
    <location>
        <begin position="74"/>
        <end position="93"/>
    </location>
</feature>
<name>A0ABN3VN10_9PSEU</name>
<gene>
    <name evidence="2" type="ORF">GCM10010470_65320</name>
</gene>
<proteinExistence type="predicted"/>
<keyword evidence="3" id="KW-1185">Reference proteome</keyword>
<accession>A0ABN3VN10</accession>
<protein>
    <submittedName>
        <fullName evidence="2">Uncharacterized protein</fullName>
    </submittedName>
</protein>
<organism evidence="2 3">
    <name type="scientific">Saccharopolyspora taberi</name>
    <dbReference type="NCBI Taxonomy" id="60895"/>
    <lineage>
        <taxon>Bacteria</taxon>
        <taxon>Bacillati</taxon>
        <taxon>Actinomycetota</taxon>
        <taxon>Actinomycetes</taxon>
        <taxon>Pseudonocardiales</taxon>
        <taxon>Pseudonocardiaceae</taxon>
        <taxon>Saccharopolyspora</taxon>
    </lineage>
</organism>